<organism evidence="1 2">
    <name type="scientific">Thiohalocapsa marina</name>
    <dbReference type="NCBI Taxonomy" id="424902"/>
    <lineage>
        <taxon>Bacteria</taxon>
        <taxon>Pseudomonadati</taxon>
        <taxon>Pseudomonadota</taxon>
        <taxon>Gammaproteobacteria</taxon>
        <taxon>Chromatiales</taxon>
        <taxon>Chromatiaceae</taxon>
        <taxon>Thiohalocapsa</taxon>
    </lineage>
</organism>
<dbReference type="OrthoDB" id="5570653at2"/>
<protein>
    <submittedName>
        <fullName evidence="1">Type II toxin-antitoxin system RelE/ParE family toxin</fullName>
    </submittedName>
</protein>
<name>A0A5M8FND3_9GAMM</name>
<sequence length="83" mass="9647">MQIEWRNKARKQLRNLRNTQADARILAAIDAFSAGEPCDVKPLVNHAYSHRLRVGEFRVLMTVDAVIEISWIDEAKKRDERTN</sequence>
<evidence type="ECO:0000313" key="2">
    <source>
        <dbReference type="Proteomes" id="UP000322981"/>
    </source>
</evidence>
<reference evidence="1 2" key="1">
    <citation type="submission" date="2019-09" db="EMBL/GenBank/DDBJ databases">
        <title>Whole-genome sequence of the purple sulfur bacterium Thiohalocapsa marina DSM 19078.</title>
        <authorList>
            <person name="Kyndt J.A."/>
            <person name="Meyer T.E."/>
        </authorList>
    </citation>
    <scope>NUCLEOTIDE SEQUENCE [LARGE SCALE GENOMIC DNA]</scope>
    <source>
        <strain evidence="1 2">DSM 19078</strain>
    </source>
</reference>
<dbReference type="EMBL" id="VWXX01000017">
    <property type="protein sequence ID" value="KAA6184651.1"/>
    <property type="molecule type" value="Genomic_DNA"/>
</dbReference>
<keyword evidence="2" id="KW-1185">Reference proteome</keyword>
<dbReference type="AlphaFoldDB" id="A0A5M8FND3"/>
<proteinExistence type="predicted"/>
<dbReference type="Gene3D" id="3.30.2310.20">
    <property type="entry name" value="RelE-like"/>
    <property type="match status" value="1"/>
</dbReference>
<evidence type="ECO:0000313" key="1">
    <source>
        <dbReference type="EMBL" id="KAA6184651.1"/>
    </source>
</evidence>
<gene>
    <name evidence="1" type="ORF">F2Q65_11750</name>
</gene>
<dbReference type="SUPFAM" id="SSF143011">
    <property type="entry name" value="RelE-like"/>
    <property type="match status" value="1"/>
</dbReference>
<comment type="caution">
    <text evidence="1">The sequence shown here is derived from an EMBL/GenBank/DDBJ whole genome shotgun (WGS) entry which is preliminary data.</text>
</comment>
<accession>A0A5M8FND3</accession>
<dbReference type="Proteomes" id="UP000322981">
    <property type="component" value="Unassembled WGS sequence"/>
</dbReference>
<dbReference type="InterPro" id="IPR035093">
    <property type="entry name" value="RelE/ParE_toxin_dom_sf"/>
</dbReference>